<accession>A0A2K9NU45</accession>
<organism evidence="1 2">
    <name type="scientific">Bacteriovorax stolpii</name>
    <name type="common">Bdellovibrio stolpii</name>
    <dbReference type="NCBI Taxonomy" id="960"/>
    <lineage>
        <taxon>Bacteria</taxon>
        <taxon>Pseudomonadati</taxon>
        <taxon>Bdellovibrionota</taxon>
        <taxon>Bacteriovoracia</taxon>
        <taxon>Bacteriovoracales</taxon>
        <taxon>Bacteriovoracaceae</taxon>
        <taxon>Bacteriovorax</taxon>
    </lineage>
</organism>
<proteinExistence type="predicted"/>
<evidence type="ECO:0000313" key="2">
    <source>
        <dbReference type="Proteomes" id="UP000235584"/>
    </source>
</evidence>
<name>A0A2K9NU45_BACTC</name>
<gene>
    <name evidence="1" type="ORF">C0V70_13085</name>
</gene>
<protein>
    <submittedName>
        <fullName evidence="1">Uncharacterized protein</fullName>
    </submittedName>
</protein>
<sequence>MLKKFLAKRIENFNFVNNSLVIDINGESLSLLPGDVKDILINRSDNSIVVVFGFDKVIINLKSQERLELFASNLSYFFSREEFLRLKRGLIQKLLLGSFVICPIVLYVYLNHFERFSAVVYFLTGIFLYSVIATFLHVKDLNRFFKFEL</sequence>
<dbReference type="AlphaFoldDB" id="A0A2K9NU45"/>
<dbReference type="RefSeq" id="WP_102244309.1">
    <property type="nucleotide sequence ID" value="NZ_CP025704.1"/>
</dbReference>
<keyword evidence="2" id="KW-1185">Reference proteome</keyword>
<evidence type="ECO:0000313" key="1">
    <source>
        <dbReference type="EMBL" id="AUN99018.1"/>
    </source>
</evidence>
<reference evidence="1 2" key="1">
    <citation type="submission" date="2018-01" db="EMBL/GenBank/DDBJ databases">
        <title>Complete genome sequence of Bacteriovorax stolpii DSM12778.</title>
        <authorList>
            <person name="Tang B."/>
            <person name="Chang J."/>
        </authorList>
    </citation>
    <scope>NUCLEOTIDE SEQUENCE [LARGE SCALE GENOMIC DNA]</scope>
    <source>
        <strain evidence="1 2">DSM 12778</strain>
    </source>
</reference>
<dbReference type="KEGG" id="bsto:C0V70_13085"/>
<dbReference type="Proteomes" id="UP000235584">
    <property type="component" value="Chromosome"/>
</dbReference>
<dbReference type="EMBL" id="CP025704">
    <property type="protein sequence ID" value="AUN99018.1"/>
    <property type="molecule type" value="Genomic_DNA"/>
</dbReference>